<gene>
    <name evidence="1" type="ORF">L1987_48957</name>
</gene>
<protein>
    <submittedName>
        <fullName evidence="1">Uncharacterized protein</fullName>
    </submittedName>
</protein>
<sequence>MVSGRGVEFSRKPVVPATSHAGEVQGFVGADEVVVDTPISTALAVSGSQYTHMPLSSGSSGEDSRPISYVLKKCPLDDASGSLSSRSGESSGKGPMTVDSNEDPLSDSEDLLPLSAEEKKQLLVPSGAKVYHRMIWFEKAFLKCLCLIWRLKDELVQVTEDKLGLLKELSELEGRPEGAVLEHDLGYAVGEVERFNNEISFMDDRLRSLEKSLDAVRQYSSDFLFPCSFLLVTYSTFFMFKVFFQPCYAILMEGLLRRIHVIRMFFQPCYAFLMEGLLRRISIVRMFFQPCYAFLMEGLLRRISVIRMFFQSCYAFLMEGLLSSKEDIRC</sequence>
<organism evidence="1 2">
    <name type="scientific">Smallanthus sonchifolius</name>
    <dbReference type="NCBI Taxonomy" id="185202"/>
    <lineage>
        <taxon>Eukaryota</taxon>
        <taxon>Viridiplantae</taxon>
        <taxon>Streptophyta</taxon>
        <taxon>Embryophyta</taxon>
        <taxon>Tracheophyta</taxon>
        <taxon>Spermatophyta</taxon>
        <taxon>Magnoliopsida</taxon>
        <taxon>eudicotyledons</taxon>
        <taxon>Gunneridae</taxon>
        <taxon>Pentapetalae</taxon>
        <taxon>asterids</taxon>
        <taxon>campanulids</taxon>
        <taxon>Asterales</taxon>
        <taxon>Asteraceae</taxon>
        <taxon>Asteroideae</taxon>
        <taxon>Heliantheae alliance</taxon>
        <taxon>Millerieae</taxon>
        <taxon>Smallanthus</taxon>
    </lineage>
</organism>
<reference evidence="1 2" key="2">
    <citation type="journal article" date="2022" name="Mol. Ecol. Resour.">
        <title>The genomes of chicory, endive, great burdock and yacon provide insights into Asteraceae paleo-polyploidization history and plant inulin production.</title>
        <authorList>
            <person name="Fan W."/>
            <person name="Wang S."/>
            <person name="Wang H."/>
            <person name="Wang A."/>
            <person name="Jiang F."/>
            <person name="Liu H."/>
            <person name="Zhao H."/>
            <person name="Xu D."/>
            <person name="Zhang Y."/>
        </authorList>
    </citation>
    <scope>NUCLEOTIDE SEQUENCE [LARGE SCALE GENOMIC DNA]</scope>
    <source>
        <strain evidence="2">cv. Yunnan</strain>
        <tissue evidence="1">Leaves</tissue>
    </source>
</reference>
<proteinExistence type="predicted"/>
<evidence type="ECO:0000313" key="2">
    <source>
        <dbReference type="Proteomes" id="UP001056120"/>
    </source>
</evidence>
<accession>A0ACB9FV12</accession>
<dbReference type="EMBL" id="CM042033">
    <property type="protein sequence ID" value="KAI3774402.1"/>
    <property type="molecule type" value="Genomic_DNA"/>
</dbReference>
<keyword evidence="2" id="KW-1185">Reference proteome</keyword>
<dbReference type="Proteomes" id="UP001056120">
    <property type="component" value="Linkage Group LG16"/>
</dbReference>
<name>A0ACB9FV12_9ASTR</name>
<evidence type="ECO:0000313" key="1">
    <source>
        <dbReference type="EMBL" id="KAI3774402.1"/>
    </source>
</evidence>
<reference evidence="2" key="1">
    <citation type="journal article" date="2022" name="Mol. Ecol. Resour.">
        <title>The genomes of chicory, endive, great burdock and yacon provide insights into Asteraceae palaeo-polyploidization history and plant inulin production.</title>
        <authorList>
            <person name="Fan W."/>
            <person name="Wang S."/>
            <person name="Wang H."/>
            <person name="Wang A."/>
            <person name="Jiang F."/>
            <person name="Liu H."/>
            <person name="Zhao H."/>
            <person name="Xu D."/>
            <person name="Zhang Y."/>
        </authorList>
    </citation>
    <scope>NUCLEOTIDE SEQUENCE [LARGE SCALE GENOMIC DNA]</scope>
    <source>
        <strain evidence="2">cv. Yunnan</strain>
    </source>
</reference>
<comment type="caution">
    <text evidence="1">The sequence shown here is derived from an EMBL/GenBank/DDBJ whole genome shotgun (WGS) entry which is preliminary data.</text>
</comment>